<comment type="caution">
    <text evidence="2">The sequence shown here is derived from an EMBL/GenBank/DDBJ whole genome shotgun (WGS) entry which is preliminary data.</text>
</comment>
<sequence length="176" mass="20077">MSEVRNADIDYLMARIALDDLAGRYSRAIDRRDMDLLRSVYHPGAHDEHGTAYAGEVDGFIEAMPGLMANFSVTQHQIHTRSFRIDGNRADGELYFTAYHKTIEPMTHLVVHGRYLDNYEKRGGEWRIARRKLVWDAIVSQPVQESEEELLASLGETGKAEDDYSYDALPLMQRGT</sequence>
<accession>A0A7Y9XT19</accession>
<evidence type="ECO:0000259" key="1">
    <source>
        <dbReference type="Pfam" id="PF13577"/>
    </source>
</evidence>
<dbReference type="SUPFAM" id="SSF54427">
    <property type="entry name" value="NTF2-like"/>
    <property type="match status" value="1"/>
</dbReference>
<dbReference type="Proteomes" id="UP000522081">
    <property type="component" value="Unassembled WGS sequence"/>
</dbReference>
<organism evidence="2 3">
    <name type="scientific">Novosphingobium marinum</name>
    <dbReference type="NCBI Taxonomy" id="1514948"/>
    <lineage>
        <taxon>Bacteria</taxon>
        <taxon>Pseudomonadati</taxon>
        <taxon>Pseudomonadota</taxon>
        <taxon>Alphaproteobacteria</taxon>
        <taxon>Sphingomonadales</taxon>
        <taxon>Sphingomonadaceae</taxon>
        <taxon>Novosphingobium</taxon>
    </lineage>
</organism>
<dbReference type="Pfam" id="PF13577">
    <property type="entry name" value="SnoaL_4"/>
    <property type="match status" value="1"/>
</dbReference>
<dbReference type="InterPro" id="IPR032710">
    <property type="entry name" value="NTF2-like_dom_sf"/>
</dbReference>
<proteinExistence type="predicted"/>
<evidence type="ECO:0000313" key="2">
    <source>
        <dbReference type="EMBL" id="NYH94015.1"/>
    </source>
</evidence>
<evidence type="ECO:0000313" key="3">
    <source>
        <dbReference type="Proteomes" id="UP000522081"/>
    </source>
</evidence>
<feature type="domain" description="SnoaL-like" evidence="1">
    <location>
        <begin position="12"/>
        <end position="132"/>
    </location>
</feature>
<dbReference type="CDD" id="cd00531">
    <property type="entry name" value="NTF2_like"/>
    <property type="match status" value="1"/>
</dbReference>
<dbReference type="InterPro" id="IPR037401">
    <property type="entry name" value="SnoaL-like"/>
</dbReference>
<keyword evidence="3" id="KW-1185">Reference proteome</keyword>
<dbReference type="Gene3D" id="3.10.450.50">
    <property type="match status" value="1"/>
</dbReference>
<name>A0A7Y9XT19_9SPHN</name>
<gene>
    <name evidence="2" type="ORF">FHS75_000320</name>
</gene>
<dbReference type="EMBL" id="JACBZF010000001">
    <property type="protein sequence ID" value="NYH94015.1"/>
    <property type="molecule type" value="Genomic_DNA"/>
</dbReference>
<reference evidence="2 3" key="1">
    <citation type="submission" date="2020-07" db="EMBL/GenBank/DDBJ databases">
        <title>Genomic Encyclopedia of Type Strains, Phase IV (KMG-IV): sequencing the most valuable type-strain genomes for metagenomic binning, comparative biology and taxonomic classification.</title>
        <authorList>
            <person name="Goeker M."/>
        </authorList>
    </citation>
    <scope>NUCLEOTIDE SEQUENCE [LARGE SCALE GENOMIC DNA]</scope>
    <source>
        <strain evidence="2 3">DSM 29043</strain>
    </source>
</reference>
<dbReference type="AlphaFoldDB" id="A0A7Y9XT19"/>
<protein>
    <recommendedName>
        <fullName evidence="1">SnoaL-like domain-containing protein</fullName>
    </recommendedName>
</protein>
<dbReference type="RefSeq" id="WP_179405972.1">
    <property type="nucleotide sequence ID" value="NZ_BMGF01000001.1"/>
</dbReference>